<evidence type="ECO:0000313" key="1">
    <source>
        <dbReference type="EMBL" id="BBO87252.1"/>
    </source>
</evidence>
<dbReference type="AlphaFoldDB" id="A0A5K8A3X8"/>
<gene>
    <name evidence="1" type="ORF">DSCOOX_04320</name>
</gene>
<keyword evidence="2" id="KW-1185">Reference proteome</keyword>
<proteinExistence type="predicted"/>
<accession>A0A5K8A3X8</accession>
<protein>
    <submittedName>
        <fullName evidence="1">Uncharacterized protein</fullName>
    </submittedName>
</protein>
<organism evidence="1 2">
    <name type="scientific">Desulfosarcina ovata subsp. ovata</name>
    <dbReference type="NCBI Taxonomy" id="2752305"/>
    <lineage>
        <taxon>Bacteria</taxon>
        <taxon>Pseudomonadati</taxon>
        <taxon>Thermodesulfobacteriota</taxon>
        <taxon>Desulfobacteria</taxon>
        <taxon>Desulfobacterales</taxon>
        <taxon>Desulfosarcinaceae</taxon>
        <taxon>Desulfosarcina</taxon>
    </lineage>
</organism>
<reference evidence="1 2" key="1">
    <citation type="submission" date="2019-11" db="EMBL/GenBank/DDBJ databases">
        <title>Comparative genomics of hydrocarbon-degrading Desulfosarcina strains.</title>
        <authorList>
            <person name="Watanabe M."/>
            <person name="Kojima H."/>
            <person name="Fukui M."/>
        </authorList>
    </citation>
    <scope>NUCLEOTIDE SEQUENCE [LARGE SCALE GENOMIC DNA]</scope>
    <source>
        <strain evidence="2">oXyS1</strain>
    </source>
</reference>
<name>A0A5K8A3X8_9BACT</name>
<evidence type="ECO:0000313" key="2">
    <source>
        <dbReference type="Proteomes" id="UP000422108"/>
    </source>
</evidence>
<sequence>MPPTWYVLPVVKSTRRPDCVAVVIPQGVKSMAEPVKIQSSAAPVGNRLPGKTGGKGGYTFIQEDMLCFPYAMAP</sequence>
<dbReference type="Proteomes" id="UP000422108">
    <property type="component" value="Chromosome"/>
</dbReference>
<dbReference type="EMBL" id="AP021879">
    <property type="protein sequence ID" value="BBO87252.1"/>
    <property type="molecule type" value="Genomic_DNA"/>
</dbReference>